<name>A0ABW2PE94_9ACTN</name>
<dbReference type="EMBL" id="JBHTCG010000043">
    <property type="protein sequence ID" value="MFC7387744.1"/>
    <property type="molecule type" value="Genomic_DNA"/>
</dbReference>
<sequence>MGDERSAARELGMFLRSRRERTTPQDLGLEPGPRRKVEGLRREEVAALAGLSTDYYQRLEQGRSARPSDAVLNSIADALDLDEVDRRHLMRLAQLARRPRPPARRAADRVPRNTRLLLAAIDLPAFVATRHLDMLAWNDLAAALLGDPRAFPPDRRNVLLSLFHEHLQLGCPEWEAMALDYIGILRAAVSADPDHPRAVEVVTELSVSSPDFRRLWERHDVREGVHGAKTFPNPRVGDIAVEWDAYPLQPPPGPLLIVFTPEAGHEERLRLLKVITAAGEDRDPYAALSEEPAEPAR</sequence>
<dbReference type="Pfam" id="PF13560">
    <property type="entry name" value="HTH_31"/>
    <property type="match status" value="1"/>
</dbReference>
<proteinExistence type="predicted"/>
<dbReference type="SUPFAM" id="SSF47413">
    <property type="entry name" value="lambda repressor-like DNA-binding domains"/>
    <property type="match status" value="1"/>
</dbReference>
<dbReference type="CDD" id="cd00093">
    <property type="entry name" value="HTH_XRE"/>
    <property type="match status" value="1"/>
</dbReference>
<dbReference type="RefSeq" id="WP_380831585.1">
    <property type="nucleotide sequence ID" value="NZ_JBHTCG010000043.1"/>
</dbReference>
<feature type="domain" description="HTH cro/C1-type" evidence="2">
    <location>
        <begin position="35"/>
        <end position="86"/>
    </location>
</feature>
<evidence type="ECO:0000313" key="4">
    <source>
        <dbReference type="Proteomes" id="UP001596496"/>
    </source>
</evidence>
<gene>
    <name evidence="3" type="ORF">ACFQSB_36440</name>
</gene>
<dbReference type="InterPro" id="IPR041413">
    <property type="entry name" value="MLTR_LBD"/>
</dbReference>
<dbReference type="PANTHER" id="PTHR35010:SF2">
    <property type="entry name" value="BLL4672 PROTEIN"/>
    <property type="match status" value="1"/>
</dbReference>
<dbReference type="Gene3D" id="3.30.450.180">
    <property type="match status" value="1"/>
</dbReference>
<evidence type="ECO:0000259" key="2">
    <source>
        <dbReference type="PROSITE" id="PS50943"/>
    </source>
</evidence>
<dbReference type="PANTHER" id="PTHR35010">
    <property type="entry name" value="BLL4672 PROTEIN-RELATED"/>
    <property type="match status" value="1"/>
</dbReference>
<protein>
    <submittedName>
        <fullName evidence="3">Helix-turn-helix transcriptional regulator</fullName>
    </submittedName>
</protein>
<organism evidence="3 4">
    <name type="scientific">Sphaerisporangium rhizosphaerae</name>
    <dbReference type="NCBI Taxonomy" id="2269375"/>
    <lineage>
        <taxon>Bacteria</taxon>
        <taxon>Bacillati</taxon>
        <taxon>Actinomycetota</taxon>
        <taxon>Actinomycetes</taxon>
        <taxon>Streptosporangiales</taxon>
        <taxon>Streptosporangiaceae</taxon>
        <taxon>Sphaerisporangium</taxon>
    </lineage>
</organism>
<dbReference type="Proteomes" id="UP001596496">
    <property type="component" value="Unassembled WGS sequence"/>
</dbReference>
<dbReference type="InterPro" id="IPR010982">
    <property type="entry name" value="Lambda_DNA-bd_dom_sf"/>
</dbReference>
<feature type="region of interest" description="Disordered" evidence="1">
    <location>
        <begin position="1"/>
        <end position="35"/>
    </location>
</feature>
<dbReference type="PROSITE" id="PS50943">
    <property type="entry name" value="HTH_CROC1"/>
    <property type="match status" value="1"/>
</dbReference>
<evidence type="ECO:0000313" key="3">
    <source>
        <dbReference type="EMBL" id="MFC7387744.1"/>
    </source>
</evidence>
<accession>A0ABW2PE94</accession>
<dbReference type="Gene3D" id="1.10.260.40">
    <property type="entry name" value="lambda repressor-like DNA-binding domains"/>
    <property type="match status" value="1"/>
</dbReference>
<dbReference type="SMART" id="SM00530">
    <property type="entry name" value="HTH_XRE"/>
    <property type="match status" value="1"/>
</dbReference>
<comment type="caution">
    <text evidence="3">The sequence shown here is derived from an EMBL/GenBank/DDBJ whole genome shotgun (WGS) entry which is preliminary data.</text>
</comment>
<dbReference type="InterPro" id="IPR001387">
    <property type="entry name" value="Cro/C1-type_HTH"/>
</dbReference>
<reference evidence="4" key="1">
    <citation type="journal article" date="2019" name="Int. J. Syst. Evol. Microbiol.">
        <title>The Global Catalogue of Microorganisms (GCM) 10K type strain sequencing project: providing services to taxonomists for standard genome sequencing and annotation.</title>
        <authorList>
            <consortium name="The Broad Institute Genomics Platform"/>
            <consortium name="The Broad Institute Genome Sequencing Center for Infectious Disease"/>
            <person name="Wu L."/>
            <person name="Ma J."/>
        </authorList>
    </citation>
    <scope>NUCLEOTIDE SEQUENCE [LARGE SCALE GENOMIC DNA]</scope>
    <source>
        <strain evidence="4">CECT 7649</strain>
    </source>
</reference>
<keyword evidence="4" id="KW-1185">Reference proteome</keyword>
<evidence type="ECO:0000256" key="1">
    <source>
        <dbReference type="SAM" id="MobiDB-lite"/>
    </source>
</evidence>
<dbReference type="Pfam" id="PF17765">
    <property type="entry name" value="MLTR_LBD"/>
    <property type="match status" value="1"/>
</dbReference>